<evidence type="ECO:0000313" key="3">
    <source>
        <dbReference type="Proteomes" id="UP001054837"/>
    </source>
</evidence>
<name>A0AAV4R395_9ARAC</name>
<evidence type="ECO:0000313" key="2">
    <source>
        <dbReference type="EMBL" id="GIY15511.1"/>
    </source>
</evidence>
<dbReference type="AlphaFoldDB" id="A0AAV4R395"/>
<keyword evidence="3" id="KW-1185">Reference proteome</keyword>
<reference evidence="2 3" key="1">
    <citation type="submission" date="2021-06" db="EMBL/GenBank/DDBJ databases">
        <title>Caerostris darwini draft genome.</title>
        <authorList>
            <person name="Kono N."/>
            <person name="Arakawa K."/>
        </authorList>
    </citation>
    <scope>NUCLEOTIDE SEQUENCE [LARGE SCALE GENOMIC DNA]</scope>
</reference>
<protein>
    <submittedName>
        <fullName evidence="2">Uncharacterized protein</fullName>
    </submittedName>
</protein>
<dbReference type="EMBL" id="BPLQ01005534">
    <property type="protein sequence ID" value="GIY15511.1"/>
    <property type="molecule type" value="Genomic_DNA"/>
</dbReference>
<proteinExistence type="predicted"/>
<accession>A0AAV4R395</accession>
<gene>
    <name evidence="2" type="ORF">CDAR_490331</name>
</gene>
<dbReference type="Proteomes" id="UP001054837">
    <property type="component" value="Unassembled WGS sequence"/>
</dbReference>
<comment type="caution">
    <text evidence="2">The sequence shown here is derived from an EMBL/GenBank/DDBJ whole genome shotgun (WGS) entry which is preliminary data.</text>
</comment>
<sequence length="107" mass="12192">MELKRPITQKGALGSLEHIPDATEERRARKLKYVSSRNISPQLNKFCLPVMLQFHGKKTLYGSEMEPKRPITQKGALGSLDLIPDAKEEEEQGNLNIPLKKYFSKIK</sequence>
<evidence type="ECO:0000256" key="1">
    <source>
        <dbReference type="SAM" id="MobiDB-lite"/>
    </source>
</evidence>
<feature type="region of interest" description="Disordered" evidence="1">
    <location>
        <begin position="1"/>
        <end position="21"/>
    </location>
</feature>
<organism evidence="2 3">
    <name type="scientific">Caerostris darwini</name>
    <dbReference type="NCBI Taxonomy" id="1538125"/>
    <lineage>
        <taxon>Eukaryota</taxon>
        <taxon>Metazoa</taxon>
        <taxon>Ecdysozoa</taxon>
        <taxon>Arthropoda</taxon>
        <taxon>Chelicerata</taxon>
        <taxon>Arachnida</taxon>
        <taxon>Araneae</taxon>
        <taxon>Araneomorphae</taxon>
        <taxon>Entelegynae</taxon>
        <taxon>Araneoidea</taxon>
        <taxon>Araneidae</taxon>
        <taxon>Caerostris</taxon>
    </lineage>
</organism>